<feature type="region of interest" description="Disordered" evidence="1">
    <location>
        <begin position="103"/>
        <end position="125"/>
    </location>
</feature>
<feature type="region of interest" description="Disordered" evidence="1">
    <location>
        <begin position="277"/>
        <end position="369"/>
    </location>
</feature>
<dbReference type="GO" id="GO:0010972">
    <property type="term" value="P:negative regulation of G2/M transition of mitotic cell cycle"/>
    <property type="evidence" value="ECO:0007669"/>
    <property type="project" value="TreeGrafter"/>
</dbReference>
<evidence type="ECO:0000313" key="2">
    <source>
        <dbReference type="EMBL" id="CAH3160835.1"/>
    </source>
</evidence>
<feature type="region of interest" description="Disordered" evidence="1">
    <location>
        <begin position="1"/>
        <end position="86"/>
    </location>
</feature>
<gene>
    <name evidence="2" type="ORF">PMEA_00032661</name>
</gene>
<feature type="compositionally biased region" description="Acidic residues" evidence="1">
    <location>
        <begin position="358"/>
        <end position="369"/>
    </location>
</feature>
<feature type="compositionally biased region" description="Acidic residues" evidence="1">
    <location>
        <begin position="69"/>
        <end position="82"/>
    </location>
</feature>
<feature type="compositionally biased region" description="Polar residues" evidence="1">
    <location>
        <begin position="338"/>
        <end position="351"/>
    </location>
</feature>
<protein>
    <recommendedName>
        <fullName evidence="4">Cell death regulator Aven</fullName>
    </recommendedName>
</protein>
<proteinExistence type="predicted"/>
<reference evidence="2 3" key="1">
    <citation type="submission" date="2022-05" db="EMBL/GenBank/DDBJ databases">
        <authorList>
            <consortium name="Genoscope - CEA"/>
            <person name="William W."/>
        </authorList>
    </citation>
    <scope>NUCLEOTIDE SEQUENCE [LARGE SCALE GENOMIC DNA]</scope>
</reference>
<evidence type="ECO:0008006" key="4">
    <source>
        <dbReference type="Google" id="ProtNLM"/>
    </source>
</evidence>
<dbReference type="PANTHER" id="PTHR16524">
    <property type="entry name" value="CELL DEATH REGULATOR AVEN"/>
    <property type="match status" value="1"/>
</dbReference>
<name>A0AAU9XW31_9CNID</name>
<feature type="compositionally biased region" description="Basic residues" evidence="1">
    <location>
        <begin position="8"/>
        <end position="18"/>
    </location>
</feature>
<feature type="compositionally biased region" description="Polar residues" evidence="1">
    <location>
        <begin position="225"/>
        <end position="242"/>
    </location>
</feature>
<feature type="compositionally biased region" description="Basic and acidic residues" evidence="1">
    <location>
        <begin position="19"/>
        <end position="40"/>
    </location>
</feature>
<sequence length="369" mass="41239">MRPDEHKKKQRAQYKKKHGISEKKTTSKEKKETNEGKESTESQGNVDLAETDGREFSRRNISSNWDRYEDLEQDTEEDEDNNENILRRGEDFSVLLQRSADPASQFRFQSEKDWDQETDGEPTQATSALEIDFGALASSLNCVPLLKRLDISQDEIHPDIIEVFKLKAQACSKDQCTSPSSKDDAMTKCLTSSARNSHENPSQYAELQALPTKKKTVKDLPKRPFQQTDSESGKFSTGSLNGYSEGLPLSKHSGFTSEPGSLKNTKKLHSSLKDVLKTVNTADSPQTGRTEQVIKSSNDEEDDDLDFLLSLDTPGGNSCNERMSFTVGETKKLDTSSDKGSLPTTNSSADQFTKEREDDLEDWLDSVLG</sequence>
<keyword evidence="3" id="KW-1185">Reference proteome</keyword>
<evidence type="ECO:0000313" key="3">
    <source>
        <dbReference type="Proteomes" id="UP001159428"/>
    </source>
</evidence>
<evidence type="ECO:0000256" key="1">
    <source>
        <dbReference type="SAM" id="MobiDB-lite"/>
    </source>
</evidence>
<feature type="region of interest" description="Disordered" evidence="1">
    <location>
        <begin position="208"/>
        <end position="243"/>
    </location>
</feature>
<feature type="compositionally biased region" description="Polar residues" evidence="1">
    <location>
        <begin position="278"/>
        <end position="296"/>
    </location>
</feature>
<comment type="caution">
    <text evidence="2">The sequence shown here is derived from an EMBL/GenBank/DDBJ whole genome shotgun (WGS) entry which is preliminary data.</text>
</comment>
<dbReference type="Proteomes" id="UP001159428">
    <property type="component" value="Unassembled WGS sequence"/>
</dbReference>
<dbReference type="InterPro" id="IPR026187">
    <property type="entry name" value="Aven"/>
</dbReference>
<accession>A0AAU9XW31</accession>
<dbReference type="AlphaFoldDB" id="A0AAU9XW31"/>
<dbReference type="PANTHER" id="PTHR16524:SF2">
    <property type="entry name" value="CELL DEATH REGULATOR AVEN"/>
    <property type="match status" value="1"/>
</dbReference>
<organism evidence="2 3">
    <name type="scientific">Pocillopora meandrina</name>
    <dbReference type="NCBI Taxonomy" id="46732"/>
    <lineage>
        <taxon>Eukaryota</taxon>
        <taxon>Metazoa</taxon>
        <taxon>Cnidaria</taxon>
        <taxon>Anthozoa</taxon>
        <taxon>Hexacorallia</taxon>
        <taxon>Scleractinia</taxon>
        <taxon>Astrocoeniina</taxon>
        <taxon>Pocilloporidae</taxon>
        <taxon>Pocillopora</taxon>
    </lineage>
</organism>
<dbReference type="EMBL" id="CALNXJ010000077">
    <property type="protein sequence ID" value="CAH3160835.1"/>
    <property type="molecule type" value="Genomic_DNA"/>
</dbReference>